<dbReference type="PANTHER" id="PTHR43179">
    <property type="entry name" value="RHAMNOSYLTRANSFERASE WBBL"/>
    <property type="match status" value="1"/>
</dbReference>
<evidence type="ECO:0000313" key="7">
    <source>
        <dbReference type="Proteomes" id="UP000242818"/>
    </source>
</evidence>
<evidence type="ECO:0000313" key="6">
    <source>
        <dbReference type="EMBL" id="SCC25231.1"/>
    </source>
</evidence>
<comment type="similarity">
    <text evidence="1">Belongs to the glycosyltransferase 2 family.</text>
</comment>
<dbReference type="Gene3D" id="3.90.550.10">
    <property type="entry name" value="Spore Coat Polysaccharide Biosynthesis Protein SpsA, Chain A"/>
    <property type="match status" value="1"/>
</dbReference>
<keyword evidence="4" id="KW-0812">Transmembrane</keyword>
<keyword evidence="2" id="KW-0328">Glycosyltransferase</keyword>
<dbReference type="InterPro" id="IPR029044">
    <property type="entry name" value="Nucleotide-diphossugar_trans"/>
</dbReference>
<dbReference type="SUPFAM" id="SSF53448">
    <property type="entry name" value="Nucleotide-diphospho-sugar transferases"/>
    <property type="match status" value="1"/>
</dbReference>
<reference evidence="6 7" key="1">
    <citation type="submission" date="2016-08" db="EMBL/GenBank/DDBJ databases">
        <authorList>
            <person name="Seilhamer J.J."/>
        </authorList>
    </citation>
    <scope>NUCLEOTIDE SEQUENCE [LARGE SCALE GENOMIC DNA]</scope>
    <source>
        <strain evidence="6 7">A37T2</strain>
    </source>
</reference>
<evidence type="ECO:0000256" key="1">
    <source>
        <dbReference type="ARBA" id="ARBA00006739"/>
    </source>
</evidence>
<keyword evidence="7" id="KW-1185">Reference proteome</keyword>
<feature type="transmembrane region" description="Helical" evidence="4">
    <location>
        <begin position="252"/>
        <end position="285"/>
    </location>
</feature>
<feature type="domain" description="Glycosyltransferase 2-like" evidence="5">
    <location>
        <begin position="39"/>
        <end position="108"/>
    </location>
</feature>
<evidence type="ECO:0000256" key="4">
    <source>
        <dbReference type="SAM" id="Phobius"/>
    </source>
</evidence>
<dbReference type="GO" id="GO:0016757">
    <property type="term" value="F:glycosyltransferase activity"/>
    <property type="evidence" value="ECO:0007669"/>
    <property type="project" value="UniProtKB-KW"/>
</dbReference>
<organism evidence="6 7">
    <name type="scientific">Chitinophaga costaii</name>
    <dbReference type="NCBI Taxonomy" id="1335309"/>
    <lineage>
        <taxon>Bacteria</taxon>
        <taxon>Pseudomonadati</taxon>
        <taxon>Bacteroidota</taxon>
        <taxon>Chitinophagia</taxon>
        <taxon>Chitinophagales</taxon>
        <taxon>Chitinophagaceae</taxon>
        <taxon>Chitinophaga</taxon>
    </lineage>
</organism>
<dbReference type="OrthoDB" id="633659at2"/>
<dbReference type="CDD" id="cd00761">
    <property type="entry name" value="Glyco_tranf_GTA_type"/>
    <property type="match status" value="1"/>
</dbReference>
<evidence type="ECO:0000256" key="3">
    <source>
        <dbReference type="ARBA" id="ARBA00022679"/>
    </source>
</evidence>
<proteinExistence type="inferred from homology"/>
<name>A0A1C4D1R7_9BACT</name>
<dbReference type="STRING" id="1335309.GA0116948_10522"/>
<dbReference type="Proteomes" id="UP000242818">
    <property type="component" value="Unassembled WGS sequence"/>
</dbReference>
<dbReference type="PANTHER" id="PTHR43179:SF12">
    <property type="entry name" value="GALACTOFURANOSYLTRANSFERASE GLFT2"/>
    <property type="match status" value="1"/>
</dbReference>
<evidence type="ECO:0000256" key="2">
    <source>
        <dbReference type="ARBA" id="ARBA00022676"/>
    </source>
</evidence>
<keyword evidence="3 6" id="KW-0808">Transferase</keyword>
<dbReference type="Pfam" id="PF00535">
    <property type="entry name" value="Glycos_transf_2"/>
    <property type="match status" value="1"/>
</dbReference>
<accession>A0A1C4D1R7</accession>
<protein>
    <submittedName>
        <fullName evidence="6">Glycosyl transferase family 2</fullName>
    </submittedName>
</protein>
<keyword evidence="4" id="KW-0472">Membrane</keyword>
<dbReference type="AlphaFoldDB" id="A0A1C4D1R7"/>
<evidence type="ECO:0000259" key="5">
    <source>
        <dbReference type="Pfam" id="PF00535"/>
    </source>
</evidence>
<keyword evidence="4" id="KW-1133">Transmembrane helix</keyword>
<dbReference type="RefSeq" id="WP_089711221.1">
    <property type="nucleotide sequence ID" value="NZ_FMAR01000005.1"/>
</dbReference>
<sequence>MKTSIDIVIPSFRLEEKYILPILQLQPPADADVKFYLVVDNPAVHPSPAIRALVDNVRVFLHINQRNQGAAITRNAGLEAGAGQWVLFLDDDILVPANLLQTYATAAITQPEEIGFIGLITFPPAQSTFTQAIDASGSMDIFRISLDREAFAWGATANIMVKRSAMGPVRFSTAYPKSGGGEDVDFFINVRQRNDYKDFRSLPLAAVEHPWWNNNRVNYQRPYRYGIGNSWLPKLNPRYAYHDMLDTPETLLVAALVTVVVSIVHPSALGVMLVAMAGIIVIEFIATSVQVWKRKGRVNVQTLYYVMMLRLAHDGGMLAGKLKRGEWWRIGQRFHYDGVINKLYFYRSNTYRTIKWILYPLLAWMVWRHF</sequence>
<gene>
    <name evidence="6" type="ORF">GA0116948_10522</name>
</gene>
<dbReference type="EMBL" id="FMAR01000005">
    <property type="protein sequence ID" value="SCC25231.1"/>
    <property type="molecule type" value="Genomic_DNA"/>
</dbReference>
<dbReference type="InterPro" id="IPR001173">
    <property type="entry name" value="Glyco_trans_2-like"/>
</dbReference>